<evidence type="ECO:0000256" key="1">
    <source>
        <dbReference type="SAM" id="MobiDB-lite"/>
    </source>
</evidence>
<dbReference type="OrthoDB" id="536881at2759"/>
<dbReference type="EMBL" id="LCZI01001214">
    <property type="protein sequence ID" value="KKZ61938.1"/>
    <property type="molecule type" value="Genomic_DNA"/>
</dbReference>
<reference evidence="4" key="1">
    <citation type="journal article" date="2015" name="PLoS Genet.">
        <title>The dynamic genome and transcriptome of the human fungal pathogen Blastomyces and close relative Emmonsia.</title>
        <authorList>
            <person name="Munoz J.F."/>
            <person name="Gauthier G.M."/>
            <person name="Desjardins C.A."/>
            <person name="Gallo J.E."/>
            <person name="Holder J."/>
            <person name="Sullivan T.D."/>
            <person name="Marty A.J."/>
            <person name="Carmen J.C."/>
            <person name="Chen Z."/>
            <person name="Ding L."/>
            <person name="Gujja S."/>
            <person name="Magrini V."/>
            <person name="Misas E."/>
            <person name="Mitreva M."/>
            <person name="Priest M."/>
            <person name="Saif S."/>
            <person name="Whiston E.A."/>
            <person name="Young S."/>
            <person name="Zeng Q."/>
            <person name="Goldman W.E."/>
            <person name="Mardis E.R."/>
            <person name="Taylor J.W."/>
            <person name="McEwen J.G."/>
            <person name="Clay O.K."/>
            <person name="Klein B.S."/>
            <person name="Cuomo C.A."/>
        </authorList>
    </citation>
    <scope>NUCLEOTIDE SEQUENCE [LARGE SCALE GENOMIC DNA]</scope>
    <source>
        <strain evidence="4">UAMH 3008</strain>
    </source>
</reference>
<evidence type="ECO:0000313" key="3">
    <source>
        <dbReference type="EMBL" id="KKZ61938.1"/>
    </source>
</evidence>
<feature type="compositionally biased region" description="Polar residues" evidence="1">
    <location>
        <begin position="223"/>
        <end position="241"/>
    </location>
</feature>
<accession>A0A0G2HV57</accession>
<evidence type="ECO:0000256" key="2">
    <source>
        <dbReference type="SAM" id="SignalP"/>
    </source>
</evidence>
<feature type="region of interest" description="Disordered" evidence="1">
    <location>
        <begin position="223"/>
        <end position="244"/>
    </location>
</feature>
<evidence type="ECO:0000313" key="4">
    <source>
        <dbReference type="Proteomes" id="UP000034164"/>
    </source>
</evidence>
<dbReference type="Gene3D" id="3.80.20.20">
    <property type="entry name" value="Receptor L-domain"/>
    <property type="match status" value="1"/>
</dbReference>
<organism evidence="3 4">
    <name type="scientific">[Emmonsia] crescens</name>
    <dbReference type="NCBI Taxonomy" id="73230"/>
    <lineage>
        <taxon>Eukaryota</taxon>
        <taxon>Fungi</taxon>
        <taxon>Dikarya</taxon>
        <taxon>Ascomycota</taxon>
        <taxon>Pezizomycotina</taxon>
        <taxon>Eurotiomycetes</taxon>
        <taxon>Eurotiomycetidae</taxon>
        <taxon>Onygenales</taxon>
        <taxon>Ajellomycetaceae</taxon>
        <taxon>Emergomyces</taxon>
    </lineage>
</organism>
<feature type="signal peptide" evidence="2">
    <location>
        <begin position="1"/>
        <end position="22"/>
    </location>
</feature>
<dbReference type="VEuPathDB" id="FungiDB:EMCG_00500"/>
<proteinExistence type="predicted"/>
<dbReference type="Proteomes" id="UP000034164">
    <property type="component" value="Unassembled WGS sequence"/>
</dbReference>
<dbReference type="InterPro" id="IPR036941">
    <property type="entry name" value="Rcpt_L-dom_sf"/>
</dbReference>
<dbReference type="AlphaFoldDB" id="A0A0G2HV57"/>
<keyword evidence="2" id="KW-0732">Signal</keyword>
<dbReference type="SUPFAM" id="SSF52058">
    <property type="entry name" value="L domain-like"/>
    <property type="match status" value="1"/>
</dbReference>
<sequence length="264" mass="28798">MRNRQFLLLAGILTAAVNPTFGSQLDGEPLSCDDFVISLETKADIDFYSTCPQLVGFVSISHEFTGPFEMPNVKSIGRFNAGYLGPKLKFSTRVEDEVTSISMPDLEEAADWVLIAYLNNLTSISFPKLRTITKDMVVVGNPELKTVSFPALENVTAGILIDGDINEINLPNLKHVAFLKIKSTGDIDCRALGKNFSSLVFQPRELDVGKGFTCYTYDEQNRYNSSDPTGSGPANPTSSKPSEGVSVRVGYLTALFSLVAMAIF</sequence>
<gene>
    <name evidence="3" type="ORF">EMCG_00500</name>
</gene>
<name>A0A0G2HV57_9EURO</name>
<feature type="chain" id="PRO_5002545172" evidence="2">
    <location>
        <begin position="23"/>
        <end position="264"/>
    </location>
</feature>
<comment type="caution">
    <text evidence="3">The sequence shown here is derived from an EMBL/GenBank/DDBJ whole genome shotgun (WGS) entry which is preliminary data.</text>
</comment>
<protein>
    <submittedName>
        <fullName evidence="3">Uncharacterized protein</fullName>
    </submittedName>
</protein>